<protein>
    <recommendedName>
        <fullName evidence="1">anthranilate synthase</fullName>
        <ecNumber evidence="1">4.1.3.27</ecNumber>
    </recommendedName>
</protein>
<feature type="domain" description="Glutamine amidotransferase" evidence="5">
    <location>
        <begin position="32"/>
        <end position="215"/>
    </location>
</feature>
<evidence type="ECO:0000256" key="4">
    <source>
        <dbReference type="ARBA" id="ARBA00047683"/>
    </source>
</evidence>
<dbReference type="PRINTS" id="PR00097">
    <property type="entry name" value="ANTSNTHASEII"/>
</dbReference>
<keyword evidence="2" id="KW-0315">Glutamine amidotransferase</keyword>
<accession>A0ABU9SR88</accession>
<dbReference type="Proteomes" id="UP001461163">
    <property type="component" value="Unassembled WGS sequence"/>
</dbReference>
<dbReference type="PRINTS" id="PR00096">
    <property type="entry name" value="GATASE"/>
</dbReference>
<dbReference type="PANTHER" id="PTHR43418:SF2">
    <property type="entry name" value="BIFUNCTIONAL PROTEIN TRPGD"/>
    <property type="match status" value="1"/>
</dbReference>
<evidence type="ECO:0000256" key="2">
    <source>
        <dbReference type="ARBA" id="ARBA00022962"/>
    </source>
</evidence>
<gene>
    <name evidence="6" type="ORF">WNY77_03230</name>
</gene>
<reference evidence="6 7" key="1">
    <citation type="submission" date="2024-03" db="EMBL/GenBank/DDBJ databases">
        <title>Community enrichment and isolation of bacterial strains for fucoidan degradation.</title>
        <authorList>
            <person name="Sichert A."/>
        </authorList>
    </citation>
    <scope>NUCLEOTIDE SEQUENCE [LARGE SCALE GENOMIC DNA]</scope>
    <source>
        <strain evidence="6 7">AS12</strain>
    </source>
</reference>
<name>A0ABU9SR88_9ALTE</name>
<dbReference type="PANTHER" id="PTHR43418">
    <property type="entry name" value="MULTIFUNCTIONAL TRYPTOPHAN BIOSYNTHESIS PROTEIN-RELATED"/>
    <property type="match status" value="1"/>
</dbReference>
<dbReference type="CDD" id="cd01743">
    <property type="entry name" value="GATase1_Anthranilate_Synthase"/>
    <property type="match status" value="1"/>
</dbReference>
<dbReference type="EC" id="4.1.3.27" evidence="1"/>
<comment type="caution">
    <text evidence="6">The sequence shown here is derived from an EMBL/GenBank/DDBJ whole genome shotgun (WGS) entry which is preliminary data.</text>
</comment>
<dbReference type="Gene3D" id="3.40.50.880">
    <property type="match status" value="1"/>
</dbReference>
<dbReference type="SUPFAM" id="SSF52317">
    <property type="entry name" value="Class I glutamine amidotransferase-like"/>
    <property type="match status" value="1"/>
</dbReference>
<keyword evidence="3 6" id="KW-0456">Lyase</keyword>
<dbReference type="EMBL" id="JBBMQS010000002">
    <property type="protein sequence ID" value="MEM5496404.1"/>
    <property type="molecule type" value="Genomic_DNA"/>
</dbReference>
<dbReference type="InterPro" id="IPR029062">
    <property type="entry name" value="Class_I_gatase-like"/>
</dbReference>
<dbReference type="NCBIfam" id="TIGR00566">
    <property type="entry name" value="trpG_papA"/>
    <property type="match status" value="1"/>
</dbReference>
<comment type="catalytic activity">
    <reaction evidence="4">
        <text>chorismate + L-glutamine = anthranilate + pyruvate + L-glutamate + H(+)</text>
        <dbReference type="Rhea" id="RHEA:21732"/>
        <dbReference type="ChEBI" id="CHEBI:15361"/>
        <dbReference type="ChEBI" id="CHEBI:15378"/>
        <dbReference type="ChEBI" id="CHEBI:16567"/>
        <dbReference type="ChEBI" id="CHEBI:29748"/>
        <dbReference type="ChEBI" id="CHEBI:29985"/>
        <dbReference type="ChEBI" id="CHEBI:58359"/>
        <dbReference type="EC" id="4.1.3.27"/>
    </reaction>
</comment>
<evidence type="ECO:0000256" key="1">
    <source>
        <dbReference type="ARBA" id="ARBA00012266"/>
    </source>
</evidence>
<dbReference type="Pfam" id="PF00117">
    <property type="entry name" value="GATase"/>
    <property type="match status" value="1"/>
</dbReference>
<evidence type="ECO:0000259" key="5">
    <source>
        <dbReference type="Pfam" id="PF00117"/>
    </source>
</evidence>
<dbReference type="InterPro" id="IPR017926">
    <property type="entry name" value="GATASE"/>
</dbReference>
<evidence type="ECO:0000313" key="6">
    <source>
        <dbReference type="EMBL" id="MEM5496404.1"/>
    </source>
</evidence>
<dbReference type="InterPro" id="IPR006221">
    <property type="entry name" value="TrpG/PapA_dom"/>
</dbReference>
<keyword evidence="7" id="KW-1185">Reference proteome</keyword>
<evidence type="ECO:0000256" key="3">
    <source>
        <dbReference type="ARBA" id="ARBA00023239"/>
    </source>
</evidence>
<evidence type="ECO:0000313" key="7">
    <source>
        <dbReference type="Proteomes" id="UP001461163"/>
    </source>
</evidence>
<dbReference type="InterPro" id="IPR050472">
    <property type="entry name" value="Anth_synth/Amidotransfase"/>
</dbReference>
<dbReference type="PROSITE" id="PS51273">
    <property type="entry name" value="GATASE_TYPE_1"/>
    <property type="match status" value="1"/>
</dbReference>
<dbReference type="GO" id="GO:0004049">
    <property type="term" value="F:anthranilate synthase activity"/>
    <property type="evidence" value="ECO:0007669"/>
    <property type="project" value="UniProtKB-EC"/>
</dbReference>
<sequence length="226" mass="24454">MSLVTPSSMDKASSVGIDSVNADSVESTHVFLVDNFDSFTYNLVDELRTMGMGLTVYRNSVSPNAIFEKMQAQAKHSQVILLLSPGPGAPADAGCMPLLINLVKGVFPVLGICLGHQAIVESYGGDIIRANVVMHGKSSLITHQGDKMFANLPQPLPVARYHSLMASNMPAELTVLAQFDAVPMAVCHEQDRMLGFQFHPESILTAFGSQLLMQSIDYLTQEQAND</sequence>
<organism evidence="6 7">
    <name type="scientific">Paraglaciecola mesophila</name>
    <dbReference type="NCBI Taxonomy" id="197222"/>
    <lineage>
        <taxon>Bacteria</taxon>
        <taxon>Pseudomonadati</taxon>
        <taxon>Pseudomonadota</taxon>
        <taxon>Gammaproteobacteria</taxon>
        <taxon>Alteromonadales</taxon>
        <taxon>Alteromonadaceae</taxon>
        <taxon>Paraglaciecola</taxon>
    </lineage>
</organism>
<dbReference type="PRINTS" id="PR00099">
    <property type="entry name" value="CPSGATASE"/>
</dbReference>
<proteinExistence type="predicted"/>